<dbReference type="InterPro" id="IPR011010">
    <property type="entry name" value="DNA_brk_join_enz"/>
</dbReference>
<keyword evidence="2" id="KW-0233">DNA recombination</keyword>
<dbReference type="PROSITE" id="PS51900">
    <property type="entry name" value="CB"/>
    <property type="match status" value="1"/>
</dbReference>
<dbReference type="AlphaFoldDB" id="A0A3R9E0T5"/>
<evidence type="ECO:0000259" key="4">
    <source>
        <dbReference type="PROSITE" id="PS51900"/>
    </source>
</evidence>
<reference evidence="5 6" key="1">
    <citation type="submission" date="2018-12" db="EMBL/GenBank/DDBJ databases">
        <title>Genomic taxonomy of the Vibrionaceae family.</title>
        <authorList>
            <person name="Gomez-Gil B."/>
            <person name="Enciso-Ibarra K."/>
        </authorList>
    </citation>
    <scope>NUCLEOTIDE SEQUENCE [LARGE SCALE GENOMIC DNA]</scope>
    <source>
        <strain evidence="5 6">CAIM 594</strain>
    </source>
</reference>
<dbReference type="InterPro" id="IPR044068">
    <property type="entry name" value="CB"/>
</dbReference>
<dbReference type="OrthoDB" id="8768428at2"/>
<accession>A0A3R9E0T5</accession>
<evidence type="ECO:0000256" key="1">
    <source>
        <dbReference type="ARBA" id="ARBA00022908"/>
    </source>
</evidence>
<evidence type="ECO:0000256" key="3">
    <source>
        <dbReference type="PROSITE-ProRule" id="PRU01248"/>
    </source>
</evidence>
<dbReference type="Gene3D" id="1.10.443.10">
    <property type="entry name" value="Intergrase catalytic core"/>
    <property type="match status" value="1"/>
</dbReference>
<proteinExistence type="predicted"/>
<dbReference type="RefSeq" id="WP_125320573.1">
    <property type="nucleotide sequence ID" value="NZ_AP024891.1"/>
</dbReference>
<evidence type="ECO:0000256" key="2">
    <source>
        <dbReference type="ARBA" id="ARBA00023172"/>
    </source>
</evidence>
<dbReference type="SUPFAM" id="SSF56349">
    <property type="entry name" value="DNA breaking-rejoining enzymes"/>
    <property type="match status" value="1"/>
</dbReference>
<feature type="domain" description="Core-binding (CB)" evidence="4">
    <location>
        <begin position="82"/>
        <end position="172"/>
    </location>
</feature>
<evidence type="ECO:0000313" key="6">
    <source>
        <dbReference type="Proteomes" id="UP000269041"/>
    </source>
</evidence>
<dbReference type="InterPro" id="IPR013762">
    <property type="entry name" value="Integrase-like_cat_sf"/>
</dbReference>
<sequence length="681" mass="78045">MDTSKLYELDFPSEHKIKELNVVTLYHEGRFEELDAVVICKDRTGKVTATFGQNNWDCLPFSRKMQGNNLNFDGFDNTPDLQKELKLISYGWLFNKGPKKKKALSFSGVYSRIKDCKRVYRFLANEGLPSIGALSSPTIWTKFEQYLQEKNYSKTTLQRTLIAINFALKDASWHKLKLDILPIEPMITIKKLSNKNEQQTLVIPEHLCDAIYSKAIELIKIALPYAHLIADTEHALQTNYIEGKRSIDEKIKQGHLFIFINGDESINNHKYARAIKDNQPQDVKSIIKPLAAKLPNVPLQNGNEFRRYLGQLITASYIVCGGFSGMRASELEKLTPDSYYKDTFNGRDYHMLQSHTFKLGEKRATWVTAASTEISIKLMTILTKNWRRETSYPDPKYINSLWLNQGARSKPPKLITHWNARLQLFCKQLGFNVTQKDYQDCLESNPHSLARVHNDVTVGAPWPLSTHQFRRTLAFYCIKNRLGTLVALKQQFKHLYLAMTEWYTNGGKLASLRNLKVDEQVQKALDEINAETTANKIFKQWHSDETLSGTHGKAIMKMRGDVPTIYSSWDVIYKAVKDGKLRLHGSMHSYCKSGYDCDMDGMVTPQFCVDCGSGSSIIDEQQAMWWQKKHRSLVAYIESGEEISVSEHSHYVTQIRAAEKVMADFDMPFVPFEPDLKVANL</sequence>
<dbReference type="GO" id="GO:0003677">
    <property type="term" value="F:DNA binding"/>
    <property type="evidence" value="ECO:0007669"/>
    <property type="project" value="UniProtKB-UniRule"/>
</dbReference>
<gene>
    <name evidence="5" type="ORF">EJA03_07255</name>
</gene>
<organism evidence="5 6">
    <name type="scientific">Vibrio pectenicida</name>
    <dbReference type="NCBI Taxonomy" id="62763"/>
    <lineage>
        <taxon>Bacteria</taxon>
        <taxon>Pseudomonadati</taxon>
        <taxon>Pseudomonadota</taxon>
        <taxon>Gammaproteobacteria</taxon>
        <taxon>Vibrionales</taxon>
        <taxon>Vibrionaceae</taxon>
        <taxon>Vibrio</taxon>
    </lineage>
</organism>
<comment type="caution">
    <text evidence="5">The sequence shown here is derived from an EMBL/GenBank/DDBJ whole genome shotgun (WGS) entry which is preliminary data.</text>
</comment>
<dbReference type="GO" id="GO:0006310">
    <property type="term" value="P:DNA recombination"/>
    <property type="evidence" value="ECO:0007669"/>
    <property type="project" value="UniProtKB-KW"/>
</dbReference>
<name>A0A3R9E0T5_9VIBR</name>
<keyword evidence="6" id="KW-1185">Reference proteome</keyword>
<evidence type="ECO:0000313" key="5">
    <source>
        <dbReference type="EMBL" id="RSD31717.1"/>
    </source>
</evidence>
<dbReference type="EMBL" id="RSFA01000024">
    <property type="protein sequence ID" value="RSD31717.1"/>
    <property type="molecule type" value="Genomic_DNA"/>
</dbReference>
<dbReference type="Proteomes" id="UP000269041">
    <property type="component" value="Unassembled WGS sequence"/>
</dbReference>
<keyword evidence="1" id="KW-0229">DNA integration</keyword>
<protein>
    <recommendedName>
        <fullName evidence="4">Core-binding (CB) domain-containing protein</fullName>
    </recommendedName>
</protein>
<keyword evidence="3" id="KW-0238">DNA-binding</keyword>
<dbReference type="GO" id="GO:0015074">
    <property type="term" value="P:DNA integration"/>
    <property type="evidence" value="ECO:0007669"/>
    <property type="project" value="UniProtKB-KW"/>
</dbReference>